<accession>A0A3B0U4E2</accession>
<keyword evidence="1" id="KW-0378">Hydrolase</keyword>
<dbReference type="Gene3D" id="1.10.150.240">
    <property type="entry name" value="Putative phosphatase, domain 2"/>
    <property type="match status" value="1"/>
</dbReference>
<dbReference type="Pfam" id="PF13419">
    <property type="entry name" value="HAD_2"/>
    <property type="match status" value="1"/>
</dbReference>
<dbReference type="SUPFAM" id="SSF56784">
    <property type="entry name" value="HAD-like"/>
    <property type="match status" value="1"/>
</dbReference>
<dbReference type="InterPro" id="IPR006439">
    <property type="entry name" value="HAD-SF_hydro_IA"/>
</dbReference>
<dbReference type="NCBIfam" id="TIGR01549">
    <property type="entry name" value="HAD-SF-IA-v1"/>
    <property type="match status" value="1"/>
</dbReference>
<organism evidence="1">
    <name type="scientific">hydrothermal vent metagenome</name>
    <dbReference type="NCBI Taxonomy" id="652676"/>
    <lineage>
        <taxon>unclassified sequences</taxon>
        <taxon>metagenomes</taxon>
        <taxon>ecological metagenomes</taxon>
    </lineage>
</organism>
<protein>
    <submittedName>
        <fullName evidence="1">Phosphoglycolate phosphatase</fullName>
        <ecNumber evidence="1">3.1.3.18</ecNumber>
    </submittedName>
</protein>
<dbReference type="InterPro" id="IPR041492">
    <property type="entry name" value="HAD_2"/>
</dbReference>
<dbReference type="AlphaFoldDB" id="A0A3B0U4E2"/>
<dbReference type="SFLD" id="SFLDG01129">
    <property type="entry name" value="C1.5:_HAD__Beta-PGM__Phosphata"/>
    <property type="match status" value="1"/>
</dbReference>
<dbReference type="PANTHER" id="PTHR43434">
    <property type="entry name" value="PHOSPHOGLYCOLATE PHOSPHATASE"/>
    <property type="match status" value="1"/>
</dbReference>
<reference evidence="1" key="1">
    <citation type="submission" date="2018-06" db="EMBL/GenBank/DDBJ databases">
        <authorList>
            <person name="Zhirakovskaya E."/>
        </authorList>
    </citation>
    <scope>NUCLEOTIDE SEQUENCE</scope>
</reference>
<dbReference type="InterPro" id="IPR023198">
    <property type="entry name" value="PGP-like_dom2"/>
</dbReference>
<evidence type="ECO:0000313" key="1">
    <source>
        <dbReference type="EMBL" id="VAW15654.1"/>
    </source>
</evidence>
<dbReference type="InterPro" id="IPR050155">
    <property type="entry name" value="HAD-like_hydrolase_sf"/>
</dbReference>
<dbReference type="PANTHER" id="PTHR43434:SF13">
    <property type="entry name" value="PHOSPHOGLYCOLATE PHOSPHATASE"/>
    <property type="match status" value="1"/>
</dbReference>
<dbReference type="GO" id="GO:0005829">
    <property type="term" value="C:cytosol"/>
    <property type="evidence" value="ECO:0007669"/>
    <property type="project" value="TreeGrafter"/>
</dbReference>
<dbReference type="GO" id="GO:0008967">
    <property type="term" value="F:phosphoglycolate phosphatase activity"/>
    <property type="evidence" value="ECO:0007669"/>
    <property type="project" value="UniProtKB-EC"/>
</dbReference>
<dbReference type="InterPro" id="IPR036412">
    <property type="entry name" value="HAD-like_sf"/>
</dbReference>
<dbReference type="EMBL" id="UOEN01000280">
    <property type="protein sequence ID" value="VAW15654.1"/>
    <property type="molecule type" value="Genomic_DNA"/>
</dbReference>
<name>A0A3B0U4E2_9ZZZZ</name>
<dbReference type="GO" id="GO:0006281">
    <property type="term" value="P:DNA repair"/>
    <property type="evidence" value="ECO:0007669"/>
    <property type="project" value="TreeGrafter"/>
</dbReference>
<dbReference type="EC" id="3.1.3.18" evidence="1"/>
<gene>
    <name evidence="1" type="ORF">MNBD_BACTEROID05-818</name>
</gene>
<dbReference type="Gene3D" id="3.40.50.1000">
    <property type="entry name" value="HAD superfamily/HAD-like"/>
    <property type="match status" value="1"/>
</dbReference>
<sequence>MNNHLTIIFDFDGTIADTFHKIISISNRLAKELNFKTILPEEINDLKNKSAVEIIKHLDIPLLKVPKLASKAKKELHKEIESIHLIEGFHEMIMELKKKGNNLGILTSNSSNNVHKFLKTHKLDCFDFVTSSHRIWTKYKGLHKLIKEFKLDFKKVIYVGDETRDIEAAQKAGIQSIAVTWGYNSPKALKKCRPDYTVNHPQEILEIVKKLTKS</sequence>
<dbReference type="InterPro" id="IPR023214">
    <property type="entry name" value="HAD_sf"/>
</dbReference>
<dbReference type="SFLD" id="SFLDS00003">
    <property type="entry name" value="Haloacid_Dehalogenase"/>
    <property type="match status" value="1"/>
</dbReference>
<proteinExistence type="predicted"/>